<name>A0AAJ5XBN0_9SPHN</name>
<dbReference type="Gene3D" id="1.10.10.60">
    <property type="entry name" value="Homeodomain-like"/>
    <property type="match status" value="1"/>
</dbReference>
<evidence type="ECO:0000313" key="7">
    <source>
        <dbReference type="Proteomes" id="UP001218362"/>
    </source>
</evidence>
<evidence type="ECO:0000256" key="1">
    <source>
        <dbReference type="ARBA" id="ARBA00023015"/>
    </source>
</evidence>
<evidence type="ECO:0000256" key="3">
    <source>
        <dbReference type="ARBA" id="ARBA00023163"/>
    </source>
</evidence>
<evidence type="ECO:0000256" key="4">
    <source>
        <dbReference type="PROSITE-ProRule" id="PRU00335"/>
    </source>
</evidence>
<proteinExistence type="predicted"/>
<organism evidence="6 7">
    <name type="scientific">Candidatus Andeanibacterium colombiense</name>
    <dbReference type="NCBI Taxonomy" id="3121345"/>
    <lineage>
        <taxon>Bacteria</taxon>
        <taxon>Pseudomonadati</taxon>
        <taxon>Pseudomonadota</taxon>
        <taxon>Alphaproteobacteria</taxon>
        <taxon>Sphingomonadales</taxon>
        <taxon>Sphingomonadaceae</taxon>
        <taxon>Candidatus Andeanibacterium</taxon>
    </lineage>
</organism>
<dbReference type="InterPro" id="IPR001647">
    <property type="entry name" value="HTH_TetR"/>
</dbReference>
<evidence type="ECO:0000259" key="5">
    <source>
        <dbReference type="PROSITE" id="PS50977"/>
    </source>
</evidence>
<dbReference type="Gene3D" id="1.10.357.10">
    <property type="entry name" value="Tetracycline Repressor, domain 2"/>
    <property type="match status" value="1"/>
</dbReference>
<dbReference type="Pfam" id="PF00440">
    <property type="entry name" value="TetR_N"/>
    <property type="match status" value="1"/>
</dbReference>
<keyword evidence="1" id="KW-0805">Transcription regulation</keyword>
<keyword evidence="3" id="KW-0804">Transcription</keyword>
<evidence type="ECO:0000256" key="2">
    <source>
        <dbReference type="ARBA" id="ARBA00023125"/>
    </source>
</evidence>
<feature type="DNA-binding region" description="H-T-H motif" evidence="4">
    <location>
        <begin position="32"/>
        <end position="51"/>
    </location>
</feature>
<gene>
    <name evidence="6" type="ORF">P0Y56_05980</name>
</gene>
<protein>
    <submittedName>
        <fullName evidence="6">TetR/AcrR family transcriptional regulator</fullName>
    </submittedName>
</protein>
<dbReference type="PRINTS" id="PR00455">
    <property type="entry name" value="HTHTETR"/>
</dbReference>
<dbReference type="SUPFAM" id="SSF46689">
    <property type="entry name" value="Homeodomain-like"/>
    <property type="match status" value="1"/>
</dbReference>
<dbReference type="PANTHER" id="PTHR47506:SF7">
    <property type="entry name" value="TRANSCRIPTIONAL REGULATORY PROTEIN"/>
    <property type="match status" value="1"/>
</dbReference>
<dbReference type="Proteomes" id="UP001218362">
    <property type="component" value="Chromosome"/>
</dbReference>
<dbReference type="AlphaFoldDB" id="A0AAJ5XBN0"/>
<reference evidence="6" key="1">
    <citation type="submission" date="2023-03" db="EMBL/GenBank/DDBJ databases">
        <title>Andean soil-derived lignocellulolytic bacterial consortium as a source of novel taxa and putative plastic-active enzymes.</title>
        <authorList>
            <person name="Diaz-Garcia L."/>
            <person name="Chuvochina M."/>
            <person name="Feuerriegel G."/>
            <person name="Bunk B."/>
            <person name="Sproer C."/>
            <person name="Streit W.R."/>
            <person name="Rodriguez L.M."/>
            <person name="Overmann J."/>
            <person name="Jimenez D.J."/>
        </authorList>
    </citation>
    <scope>NUCLEOTIDE SEQUENCE</scope>
    <source>
        <strain evidence="6">MAG 26</strain>
    </source>
</reference>
<accession>A0AAJ5XBN0</accession>
<feature type="domain" description="HTH tetR-type" evidence="5">
    <location>
        <begin position="9"/>
        <end position="69"/>
    </location>
</feature>
<keyword evidence="2 4" id="KW-0238">DNA-binding</keyword>
<evidence type="ECO:0000313" key="6">
    <source>
        <dbReference type="EMBL" id="WEK47839.1"/>
    </source>
</evidence>
<dbReference type="InterPro" id="IPR009057">
    <property type="entry name" value="Homeodomain-like_sf"/>
</dbReference>
<sequence length="194" mass="20627">MADKSAHKAKTRARILDEAASAIRTGGAREISVAELMKRAGLTHGGFYAHFASRDDLVAHAVGRMFEDSSAMLSRHLGERPDGPGLASLIDYYLSERAFKRIEHGCPLPGLTGEAARLPPAARQRFEAGIDAFRRAIATALESMGEAEPGALASSVLAELVGAMALARTMSDETEALALLASSRVRLKERLGLG</sequence>
<dbReference type="EMBL" id="CP119316">
    <property type="protein sequence ID" value="WEK47839.1"/>
    <property type="molecule type" value="Genomic_DNA"/>
</dbReference>
<dbReference type="InterPro" id="IPR036271">
    <property type="entry name" value="Tet_transcr_reg_TetR-rel_C_sf"/>
</dbReference>
<dbReference type="PANTHER" id="PTHR47506">
    <property type="entry name" value="TRANSCRIPTIONAL REGULATORY PROTEIN"/>
    <property type="match status" value="1"/>
</dbReference>
<dbReference type="KEGG" id="acob:P0Y56_05980"/>
<dbReference type="SUPFAM" id="SSF48498">
    <property type="entry name" value="Tetracyclin repressor-like, C-terminal domain"/>
    <property type="match status" value="1"/>
</dbReference>
<dbReference type="PROSITE" id="PS50977">
    <property type="entry name" value="HTH_TETR_2"/>
    <property type="match status" value="1"/>
</dbReference>
<dbReference type="GO" id="GO:0003677">
    <property type="term" value="F:DNA binding"/>
    <property type="evidence" value="ECO:0007669"/>
    <property type="project" value="UniProtKB-UniRule"/>
</dbReference>